<evidence type="ECO:0000256" key="1">
    <source>
        <dbReference type="SAM" id="MobiDB-lite"/>
    </source>
</evidence>
<protein>
    <submittedName>
        <fullName evidence="2">Uncharacterized protein</fullName>
    </submittedName>
</protein>
<dbReference type="AlphaFoldDB" id="V4QRW5"/>
<comment type="caution">
    <text evidence="2">The sequence shown here is derived from an EMBL/GenBank/DDBJ whole genome shotgun (WGS) entry which is preliminary data.</text>
</comment>
<dbReference type="RefSeq" id="WP_023434314.1">
    <property type="nucleotide sequence ID" value="NZ_AWXZ01000044.1"/>
</dbReference>
<feature type="region of interest" description="Disordered" evidence="1">
    <location>
        <begin position="43"/>
        <end position="63"/>
    </location>
</feature>
<dbReference type="STRING" id="631454.N177_4212"/>
<organism evidence="2 3">
    <name type="scientific">Lutibaculum baratangense AMV1</name>
    <dbReference type="NCBI Taxonomy" id="631454"/>
    <lineage>
        <taxon>Bacteria</taxon>
        <taxon>Pseudomonadati</taxon>
        <taxon>Pseudomonadota</taxon>
        <taxon>Alphaproteobacteria</taxon>
        <taxon>Hyphomicrobiales</taxon>
        <taxon>Tepidamorphaceae</taxon>
        <taxon>Lutibaculum</taxon>
    </lineage>
</organism>
<evidence type="ECO:0000313" key="2">
    <source>
        <dbReference type="EMBL" id="ESR22482.1"/>
    </source>
</evidence>
<sequence>MQSEILEGYATAGPELIALYEAVPSAEIYALVRDLLPPGPARAADIGAGTGRASPRCWRRPGS</sequence>
<evidence type="ECO:0000313" key="3">
    <source>
        <dbReference type="Proteomes" id="UP000017819"/>
    </source>
</evidence>
<reference evidence="2 3" key="1">
    <citation type="journal article" date="2014" name="Genome Announc.">
        <title>Draft Genome Sequence of Lutibaculum baratangense Strain AMV1T, Isolated from a Mud Volcano in Andamans, India.</title>
        <authorList>
            <person name="Singh A."/>
            <person name="Sreenivas A."/>
            <person name="Sathyanarayana Reddy G."/>
            <person name="Pinnaka A.K."/>
            <person name="Shivaji S."/>
        </authorList>
    </citation>
    <scope>NUCLEOTIDE SEQUENCE [LARGE SCALE GENOMIC DNA]</scope>
    <source>
        <strain evidence="2 3">AMV1</strain>
    </source>
</reference>
<dbReference type="EMBL" id="AWXZ01000044">
    <property type="protein sequence ID" value="ESR22482.1"/>
    <property type="molecule type" value="Genomic_DNA"/>
</dbReference>
<dbReference type="Proteomes" id="UP000017819">
    <property type="component" value="Unassembled WGS sequence"/>
</dbReference>
<proteinExistence type="predicted"/>
<accession>V4QRW5</accession>
<gene>
    <name evidence="2" type="ORF">N177_4212</name>
</gene>
<name>V4QRW5_9HYPH</name>
<keyword evidence="3" id="KW-1185">Reference proteome</keyword>